<dbReference type="AlphaFoldDB" id="A0A1I5VUN6"/>
<name>A0A1I5VUN6_9BACT</name>
<dbReference type="Pfam" id="PF19891">
    <property type="entry name" value="DUF6364"/>
    <property type="match status" value="1"/>
</dbReference>
<evidence type="ECO:0000313" key="2">
    <source>
        <dbReference type="Proteomes" id="UP000199031"/>
    </source>
</evidence>
<dbReference type="STRING" id="1465490.SAMN05444277_105201"/>
<dbReference type="InterPro" id="IPR045944">
    <property type="entry name" value="DUF6364"/>
</dbReference>
<dbReference type="Proteomes" id="UP000199031">
    <property type="component" value="Unassembled WGS sequence"/>
</dbReference>
<evidence type="ECO:0000313" key="1">
    <source>
        <dbReference type="EMBL" id="SFQ11268.1"/>
    </source>
</evidence>
<organism evidence="1 2">
    <name type="scientific">Parafilimonas terrae</name>
    <dbReference type="NCBI Taxonomy" id="1465490"/>
    <lineage>
        <taxon>Bacteria</taxon>
        <taxon>Pseudomonadati</taxon>
        <taxon>Bacteroidota</taxon>
        <taxon>Chitinophagia</taxon>
        <taxon>Chitinophagales</taxon>
        <taxon>Chitinophagaceae</taxon>
        <taxon>Parafilimonas</taxon>
    </lineage>
</organism>
<accession>A0A1I5VUN6</accession>
<reference evidence="1 2" key="1">
    <citation type="submission" date="2016-10" db="EMBL/GenBank/DDBJ databases">
        <authorList>
            <person name="de Groot N.N."/>
        </authorList>
    </citation>
    <scope>NUCLEOTIDE SEQUENCE [LARGE SCALE GENOMIC DNA]</scope>
    <source>
        <strain evidence="1 2">DSM 28286</strain>
    </source>
</reference>
<dbReference type="OrthoDB" id="6198066at2"/>
<dbReference type="EMBL" id="FOXQ01000005">
    <property type="protein sequence ID" value="SFQ11268.1"/>
    <property type="molecule type" value="Genomic_DNA"/>
</dbReference>
<gene>
    <name evidence="1" type="ORF">SAMN05444277_105201</name>
</gene>
<sequence length="85" mass="9720">MDAKITLSFNEAVATKAKKYAERNNVSLSRLVEFLLEKVTSSGYTSFEEFPVSDWVRQVAEGEAVYQTKSRSRKALKNEYYASKK</sequence>
<dbReference type="RefSeq" id="WP_090658032.1">
    <property type="nucleotide sequence ID" value="NZ_FOXQ01000005.1"/>
</dbReference>
<proteinExistence type="predicted"/>
<protein>
    <submittedName>
        <fullName evidence="1">Uncharacterized protein</fullName>
    </submittedName>
</protein>
<keyword evidence="2" id="KW-1185">Reference proteome</keyword>